<proteinExistence type="predicted"/>
<feature type="coiled-coil region" evidence="1">
    <location>
        <begin position="139"/>
        <end position="175"/>
    </location>
</feature>
<dbReference type="RefSeq" id="WP_039650599.1">
    <property type="nucleotide sequence ID" value="NZ_CP007770.1"/>
</dbReference>
<dbReference type="KEGG" id="cis:CINS_1136"/>
<reference evidence="3 4" key="1">
    <citation type="journal article" date="2014" name="Genome Biol. Evol.">
        <title>Comparative Genomics of the Campylobacter lari Group.</title>
        <authorList>
            <person name="Miller W.G."/>
            <person name="Yee E."/>
            <person name="Chapman M.H."/>
            <person name="Smith T.P."/>
            <person name="Bono J.L."/>
            <person name="Huynh S."/>
            <person name="Parker C.T."/>
            <person name="Vandamme P."/>
            <person name="Luong K."/>
            <person name="Korlach J."/>
        </authorList>
    </citation>
    <scope>NUCLEOTIDE SEQUENCE [LARGE SCALE GENOMIC DNA]</scope>
    <source>
        <strain evidence="3 4">NCTC 12927</strain>
    </source>
</reference>
<dbReference type="AlphaFoldDB" id="A0A0A8H1T6"/>
<keyword evidence="2" id="KW-0812">Transmembrane</keyword>
<evidence type="ECO:0000256" key="2">
    <source>
        <dbReference type="SAM" id="Phobius"/>
    </source>
</evidence>
<name>A0A0A8H1T6_9BACT</name>
<dbReference type="Proteomes" id="UP000031163">
    <property type="component" value="Chromosome"/>
</dbReference>
<accession>A0A0A8H1T6</accession>
<keyword evidence="1" id="KW-0175">Coiled coil</keyword>
<dbReference type="EMBL" id="CP007770">
    <property type="protein sequence ID" value="AJC88098.1"/>
    <property type="molecule type" value="Genomic_DNA"/>
</dbReference>
<feature type="transmembrane region" description="Helical" evidence="2">
    <location>
        <begin position="213"/>
        <end position="233"/>
    </location>
</feature>
<protein>
    <submittedName>
        <fullName evidence="3">Putative membrane protein</fullName>
    </submittedName>
</protein>
<dbReference type="STRING" id="1031564.CINS_1136"/>
<evidence type="ECO:0000256" key="1">
    <source>
        <dbReference type="SAM" id="Coils"/>
    </source>
</evidence>
<dbReference type="GeneID" id="74432311"/>
<evidence type="ECO:0000313" key="4">
    <source>
        <dbReference type="Proteomes" id="UP000031163"/>
    </source>
</evidence>
<keyword evidence="2" id="KW-0472">Membrane</keyword>
<sequence length="279" mass="34067">MVDDDFLKEKQNIREKMLKYSRAVKEGKAHEIRQYELNESDRILKNRINYKKRPKFIDFDDEYEIKPKKQSSIYLKEDLINVKLEEKKPFNIKLNFFKNKKKIVNFKKKDIEHIKENKLKFSKIIMQSNAYLACKIQNLKEKQKLKTQIKQESKKKQKNENFQKVEEEIVQEKSQVQERDFQEQNENYIIEDKYELLDNIKTEENKNLSLKNLLYAGIILFFTLLIFLPQIYIRNQIYYISRDIADLRSQEWILDEENKELQRQLEAIYFQNQVLDFLD</sequence>
<gene>
    <name evidence="3" type="ORF">CINS_1136</name>
</gene>
<organism evidence="3 4">
    <name type="scientific">Campylobacter insulaenigrae NCTC 12927</name>
    <dbReference type="NCBI Taxonomy" id="1031564"/>
    <lineage>
        <taxon>Bacteria</taxon>
        <taxon>Pseudomonadati</taxon>
        <taxon>Campylobacterota</taxon>
        <taxon>Epsilonproteobacteria</taxon>
        <taxon>Campylobacterales</taxon>
        <taxon>Campylobacteraceae</taxon>
        <taxon>Campylobacter</taxon>
    </lineage>
</organism>
<evidence type="ECO:0000313" key="3">
    <source>
        <dbReference type="EMBL" id="AJC88098.1"/>
    </source>
</evidence>
<keyword evidence="2" id="KW-1133">Transmembrane helix</keyword>
<dbReference type="HOGENOM" id="CLU_899199_0_0_7"/>